<dbReference type="GO" id="GO:0046872">
    <property type="term" value="F:metal ion binding"/>
    <property type="evidence" value="ECO:0007669"/>
    <property type="project" value="UniProtKB-KW"/>
</dbReference>
<evidence type="ECO:0000313" key="9">
    <source>
        <dbReference type="Proteomes" id="UP000436088"/>
    </source>
</evidence>
<name>A0A6A3CNE3_HIBSY</name>
<keyword evidence="7" id="KW-0472">Membrane</keyword>
<dbReference type="GO" id="GO:0009055">
    <property type="term" value="F:electron transfer activity"/>
    <property type="evidence" value="ECO:0007669"/>
    <property type="project" value="InterPro"/>
</dbReference>
<dbReference type="AlphaFoldDB" id="A0A6A3CNE3"/>
<evidence type="ECO:0000313" key="8">
    <source>
        <dbReference type="EMBL" id="KAE8728861.1"/>
    </source>
</evidence>
<dbReference type="GO" id="GO:0016020">
    <property type="term" value="C:membrane"/>
    <property type="evidence" value="ECO:0007669"/>
    <property type="project" value="UniProtKB-SubCell"/>
</dbReference>
<proteinExistence type="predicted"/>
<evidence type="ECO:0000256" key="3">
    <source>
        <dbReference type="ARBA" id="ARBA00022692"/>
    </source>
</evidence>
<keyword evidence="9" id="KW-1185">Reference proteome</keyword>
<dbReference type="InterPro" id="IPR002326">
    <property type="entry name" value="Cyt_c1"/>
</dbReference>
<evidence type="ECO:0000256" key="6">
    <source>
        <dbReference type="ARBA" id="ARBA00023004"/>
    </source>
</evidence>
<dbReference type="PANTHER" id="PTHR10266:SF3">
    <property type="entry name" value="CYTOCHROME C1, HEME PROTEIN, MITOCHONDRIAL"/>
    <property type="match status" value="1"/>
</dbReference>
<dbReference type="Proteomes" id="UP000436088">
    <property type="component" value="Unassembled WGS sequence"/>
</dbReference>
<evidence type="ECO:0000256" key="4">
    <source>
        <dbReference type="ARBA" id="ARBA00022723"/>
    </source>
</evidence>
<dbReference type="GO" id="GO:0005739">
    <property type="term" value="C:mitochondrion"/>
    <property type="evidence" value="ECO:0007669"/>
    <property type="project" value="GOC"/>
</dbReference>
<keyword evidence="3" id="KW-0812">Transmembrane</keyword>
<keyword evidence="2" id="KW-0349">Heme</keyword>
<evidence type="ECO:0000256" key="2">
    <source>
        <dbReference type="ARBA" id="ARBA00022617"/>
    </source>
</evidence>
<dbReference type="PRINTS" id="PR00603">
    <property type="entry name" value="CYTOCHROMEC1"/>
</dbReference>
<keyword evidence="5" id="KW-1133">Transmembrane helix</keyword>
<reference evidence="8" key="1">
    <citation type="submission" date="2019-09" db="EMBL/GenBank/DDBJ databases">
        <title>Draft genome information of white flower Hibiscus syriacus.</title>
        <authorList>
            <person name="Kim Y.-M."/>
        </authorList>
    </citation>
    <scope>NUCLEOTIDE SEQUENCE [LARGE SCALE GENOMIC DNA]</scope>
    <source>
        <strain evidence="8">YM2019G1</strain>
    </source>
</reference>
<protein>
    <submittedName>
        <fullName evidence="8">Cytochrome c1-2</fullName>
    </submittedName>
</protein>
<sequence length="237" mass="26506">MMARQSHHAKSLPAKGRDRLGSAYTNSFEMPCTLWGRDIRTLGCSTVACSDEAEHVGDFKMFCHVECLYLMLGHQVLPTSLCILSFNVSNLIRDLVGVAYTEEETKAIAAEIEVVDGPNDEGEMFTRPGKLSDRFPQPYAMSKQLGFPMEVHIPGLEPYYQGRHNGQNYVFGLLTGYRDPPAGVSVVPSSIVYNSYVFGVSLLKLYNVCCMILFDPRFEKGHYNPTFLAVQLPCRKC</sequence>
<dbReference type="InterPro" id="IPR036909">
    <property type="entry name" value="Cyt_c-like_dom_sf"/>
</dbReference>
<organism evidence="8 9">
    <name type="scientific">Hibiscus syriacus</name>
    <name type="common">Rose of Sharon</name>
    <dbReference type="NCBI Taxonomy" id="106335"/>
    <lineage>
        <taxon>Eukaryota</taxon>
        <taxon>Viridiplantae</taxon>
        <taxon>Streptophyta</taxon>
        <taxon>Embryophyta</taxon>
        <taxon>Tracheophyta</taxon>
        <taxon>Spermatophyta</taxon>
        <taxon>Magnoliopsida</taxon>
        <taxon>eudicotyledons</taxon>
        <taxon>Gunneridae</taxon>
        <taxon>Pentapetalae</taxon>
        <taxon>rosids</taxon>
        <taxon>malvids</taxon>
        <taxon>Malvales</taxon>
        <taxon>Malvaceae</taxon>
        <taxon>Malvoideae</taxon>
        <taxon>Hibiscus</taxon>
    </lineage>
</organism>
<dbReference type="GO" id="GO:0006122">
    <property type="term" value="P:mitochondrial electron transport, ubiquinol to cytochrome c"/>
    <property type="evidence" value="ECO:0007669"/>
    <property type="project" value="TreeGrafter"/>
</dbReference>
<gene>
    <name evidence="8" type="ORF">F3Y22_tig00004046pilonHSYRG00011</name>
</gene>
<dbReference type="Pfam" id="PF02167">
    <property type="entry name" value="Cytochrom_C1"/>
    <property type="match status" value="1"/>
</dbReference>
<evidence type="ECO:0000256" key="1">
    <source>
        <dbReference type="ARBA" id="ARBA00004370"/>
    </source>
</evidence>
<evidence type="ECO:0000256" key="5">
    <source>
        <dbReference type="ARBA" id="ARBA00022989"/>
    </source>
</evidence>
<keyword evidence="6" id="KW-0408">Iron</keyword>
<evidence type="ECO:0000256" key="7">
    <source>
        <dbReference type="ARBA" id="ARBA00023136"/>
    </source>
</evidence>
<keyword evidence="4" id="KW-0479">Metal-binding</keyword>
<dbReference type="SUPFAM" id="SSF46626">
    <property type="entry name" value="Cytochrome c"/>
    <property type="match status" value="1"/>
</dbReference>
<dbReference type="GO" id="GO:0020037">
    <property type="term" value="F:heme binding"/>
    <property type="evidence" value="ECO:0007669"/>
    <property type="project" value="InterPro"/>
</dbReference>
<comment type="caution">
    <text evidence="8">The sequence shown here is derived from an EMBL/GenBank/DDBJ whole genome shotgun (WGS) entry which is preliminary data.</text>
</comment>
<comment type="subcellular location">
    <subcellularLocation>
        <location evidence="1">Membrane</location>
    </subcellularLocation>
</comment>
<dbReference type="EMBL" id="VEPZ02000246">
    <property type="protein sequence ID" value="KAE8728861.1"/>
    <property type="molecule type" value="Genomic_DNA"/>
</dbReference>
<accession>A0A6A3CNE3</accession>
<dbReference type="PANTHER" id="PTHR10266">
    <property type="entry name" value="CYTOCHROME C1"/>
    <property type="match status" value="1"/>
</dbReference>
<dbReference type="Gene3D" id="1.10.760.10">
    <property type="entry name" value="Cytochrome c-like domain"/>
    <property type="match status" value="1"/>
</dbReference>